<evidence type="ECO:0000313" key="1">
    <source>
        <dbReference type="EMBL" id="VEL23861.1"/>
    </source>
</evidence>
<name>A0A3S5AMJ4_9PLAT</name>
<dbReference type="AlphaFoldDB" id="A0A3S5AMJ4"/>
<gene>
    <name evidence="1" type="ORF">PXEA_LOCUS17301</name>
</gene>
<comment type="caution">
    <text evidence="1">The sequence shown here is derived from an EMBL/GenBank/DDBJ whole genome shotgun (WGS) entry which is preliminary data.</text>
</comment>
<dbReference type="Proteomes" id="UP000784294">
    <property type="component" value="Unassembled WGS sequence"/>
</dbReference>
<dbReference type="EMBL" id="CAAALY010064430">
    <property type="protein sequence ID" value="VEL23861.1"/>
    <property type="molecule type" value="Genomic_DNA"/>
</dbReference>
<keyword evidence="2" id="KW-1185">Reference proteome</keyword>
<evidence type="ECO:0000313" key="2">
    <source>
        <dbReference type="Proteomes" id="UP000784294"/>
    </source>
</evidence>
<protein>
    <submittedName>
        <fullName evidence="1">Uncharacterized protein</fullName>
    </submittedName>
</protein>
<reference evidence="1" key="1">
    <citation type="submission" date="2018-11" db="EMBL/GenBank/DDBJ databases">
        <authorList>
            <consortium name="Pathogen Informatics"/>
        </authorList>
    </citation>
    <scope>NUCLEOTIDE SEQUENCE</scope>
</reference>
<accession>A0A3S5AMJ4</accession>
<proteinExistence type="predicted"/>
<organism evidence="1 2">
    <name type="scientific">Protopolystoma xenopodis</name>
    <dbReference type="NCBI Taxonomy" id="117903"/>
    <lineage>
        <taxon>Eukaryota</taxon>
        <taxon>Metazoa</taxon>
        <taxon>Spiralia</taxon>
        <taxon>Lophotrochozoa</taxon>
        <taxon>Platyhelminthes</taxon>
        <taxon>Monogenea</taxon>
        <taxon>Polyopisthocotylea</taxon>
        <taxon>Polystomatidea</taxon>
        <taxon>Polystomatidae</taxon>
        <taxon>Protopolystoma</taxon>
    </lineage>
</organism>
<sequence>MRQNTMSRGSASLTGSRNLFHYAVTQRQVSNNWAYSRGAFDGCYIYFTAKNVSSSHDSVEISFCPLCASSSMGSFGCCIVEINQGTKLFIQLGQSPDFELLISLDINGRILLPDGVGRYDAIYYFHPRPALEAAFMGCRLHY</sequence>